<dbReference type="Pfam" id="PF03787">
    <property type="entry name" value="RAMPs"/>
    <property type="match status" value="1"/>
</dbReference>
<proteinExistence type="predicted"/>
<dbReference type="PANTHER" id="PTHR35579:SF3">
    <property type="entry name" value="CRISPR SYSTEM CMS ENDORIBONUCLEASE CSM3"/>
    <property type="match status" value="1"/>
</dbReference>
<dbReference type="InterPro" id="IPR005537">
    <property type="entry name" value="RAMP_III_fam"/>
</dbReference>
<dbReference type="Proteomes" id="UP000214975">
    <property type="component" value="Chromosome"/>
</dbReference>
<name>A0A223HXU6_THETR</name>
<keyword evidence="1" id="KW-0051">Antiviral defense</keyword>
<dbReference type="AlphaFoldDB" id="A0A223HXU6"/>
<dbReference type="RefSeq" id="WP_015312655.1">
    <property type="nucleotide sequence ID" value="NZ_CP016893.1"/>
</dbReference>
<evidence type="ECO:0000256" key="1">
    <source>
        <dbReference type="ARBA" id="ARBA00023118"/>
    </source>
</evidence>
<gene>
    <name evidence="3" type="ORF">Thert_01215</name>
</gene>
<dbReference type="EMBL" id="CP016893">
    <property type="protein sequence ID" value="AST57303.1"/>
    <property type="molecule type" value="Genomic_DNA"/>
</dbReference>
<accession>A0A223HXU6</accession>
<evidence type="ECO:0000313" key="3">
    <source>
        <dbReference type="EMBL" id="AST57303.1"/>
    </source>
</evidence>
<dbReference type="GO" id="GO:0051607">
    <property type="term" value="P:defense response to virus"/>
    <property type="evidence" value="ECO:0007669"/>
    <property type="project" value="UniProtKB-KW"/>
</dbReference>
<dbReference type="InterPro" id="IPR052216">
    <property type="entry name" value="CRISPR_Csm3_endoribonuclease"/>
</dbReference>
<feature type="domain" description="CRISPR type III-associated protein" evidence="2">
    <location>
        <begin position="15"/>
        <end position="200"/>
    </location>
</feature>
<reference evidence="3 4" key="1">
    <citation type="submission" date="2016-08" db="EMBL/GenBank/DDBJ databases">
        <title>A novel genetic cassette of butanologenic Thermoanaerobacterium thermosaccharolyticum that directly convert cellulose to butanol.</title>
        <authorList>
            <person name="Li T."/>
            <person name="He J."/>
        </authorList>
    </citation>
    <scope>NUCLEOTIDE SEQUENCE [LARGE SCALE GENOMIC DNA]</scope>
    <source>
        <strain evidence="3 4">TG57</strain>
    </source>
</reference>
<evidence type="ECO:0000259" key="2">
    <source>
        <dbReference type="Pfam" id="PF03787"/>
    </source>
</evidence>
<protein>
    <submittedName>
        <fullName evidence="3">CRISPR-associated RAMP protein</fullName>
    </submittedName>
</protein>
<evidence type="ECO:0000313" key="4">
    <source>
        <dbReference type="Proteomes" id="UP000214975"/>
    </source>
</evidence>
<sequence>MFKELHNEGYLKFYLKTMSPLSIKAADNNDFDPTVPDNKFLRSYKDGKLTVVMPGSSIKGVFRSRAEKKLKGCDIFGSEYCGKKLSSSMDGKERYKESCPACKMFGNTALKSRILFKDAYPIGEIKMGKRKNVAIDRITGASKRNALFEPEVVEDGTFECEIKMENVFNWQIKVLTEILDEIDDGYVVFGGITSRGFGRMAVQNVQFTMRYYDRKNISGYEDYGFYIERKFDRETLREKLSRLVLDDECFGKVEFDETL</sequence>
<organism evidence="3 4">
    <name type="scientific">Thermoanaerobacterium thermosaccharolyticum</name>
    <name type="common">Clostridium thermosaccharolyticum</name>
    <dbReference type="NCBI Taxonomy" id="1517"/>
    <lineage>
        <taxon>Bacteria</taxon>
        <taxon>Bacillati</taxon>
        <taxon>Bacillota</taxon>
        <taxon>Clostridia</taxon>
        <taxon>Thermoanaerobacterales</taxon>
        <taxon>Thermoanaerobacteraceae</taxon>
        <taxon>Thermoanaerobacterium</taxon>
    </lineage>
</organism>
<dbReference type="PANTHER" id="PTHR35579">
    <property type="entry name" value="CRISPR SYSTEM CMS ENDORIBONUCLEASE CSM3"/>
    <property type="match status" value="1"/>
</dbReference>